<evidence type="ECO:0000313" key="6">
    <source>
        <dbReference type="Proteomes" id="UP000663829"/>
    </source>
</evidence>
<evidence type="ECO:0000313" key="4">
    <source>
        <dbReference type="EMBL" id="CAF3533323.1"/>
    </source>
</evidence>
<dbReference type="EMBL" id="CAJOBA010001606">
    <property type="protein sequence ID" value="CAF3604989.1"/>
    <property type="molecule type" value="Genomic_DNA"/>
</dbReference>
<dbReference type="Gene3D" id="1.10.472.10">
    <property type="entry name" value="Cyclin-like"/>
    <property type="match status" value="2"/>
</dbReference>
<dbReference type="SUPFAM" id="SSF47954">
    <property type="entry name" value="Cyclin-like"/>
    <property type="match status" value="1"/>
</dbReference>
<dbReference type="Proteomes" id="UP000663829">
    <property type="component" value="Unassembled WGS sequence"/>
</dbReference>
<keyword evidence="6" id="KW-1185">Reference proteome</keyword>
<organism evidence="2 6">
    <name type="scientific">Didymodactylos carnosus</name>
    <dbReference type="NCBI Taxonomy" id="1234261"/>
    <lineage>
        <taxon>Eukaryota</taxon>
        <taxon>Metazoa</taxon>
        <taxon>Spiralia</taxon>
        <taxon>Gnathifera</taxon>
        <taxon>Rotifera</taxon>
        <taxon>Eurotatoria</taxon>
        <taxon>Bdelloidea</taxon>
        <taxon>Philodinida</taxon>
        <taxon>Philodinidae</taxon>
        <taxon>Didymodactylos</taxon>
    </lineage>
</organism>
<dbReference type="EMBL" id="CAJNOQ010000083">
    <property type="protein sequence ID" value="CAF0753370.1"/>
    <property type="molecule type" value="Genomic_DNA"/>
</dbReference>
<dbReference type="AlphaFoldDB" id="A0A813PNA4"/>
<gene>
    <name evidence="2" type="ORF">GPM918_LOCUS968</name>
    <name evidence="3" type="ORF">OVA965_LOCUS5631</name>
    <name evidence="4" type="ORF">SRO942_LOCUS968</name>
    <name evidence="5" type="ORF">TMI583_LOCUS5628</name>
</gene>
<comment type="caution">
    <text evidence="2">The sequence shown here is derived from an EMBL/GenBank/DDBJ whole genome shotgun (WGS) entry which is preliminary data.</text>
</comment>
<dbReference type="InterPro" id="IPR006671">
    <property type="entry name" value="Cyclin_N"/>
</dbReference>
<evidence type="ECO:0000259" key="1">
    <source>
        <dbReference type="Pfam" id="PF00134"/>
    </source>
</evidence>
<reference evidence="2" key="1">
    <citation type="submission" date="2021-02" db="EMBL/GenBank/DDBJ databases">
        <authorList>
            <person name="Nowell W R."/>
        </authorList>
    </citation>
    <scope>NUCLEOTIDE SEQUENCE</scope>
</reference>
<proteinExistence type="predicted"/>
<dbReference type="Proteomes" id="UP000681722">
    <property type="component" value="Unassembled WGS sequence"/>
</dbReference>
<dbReference type="OrthoDB" id="9990313at2759"/>
<evidence type="ECO:0000313" key="3">
    <source>
        <dbReference type="EMBL" id="CAF0820704.1"/>
    </source>
</evidence>
<sequence length="459" mass="52997">MDALVPSSAAEGSPPSAERILKSDLYVLHFSKETIINPLDLSRDYVQRMLRTGSDKYLFDHANTILLQEAKSTIVLEYNGRWLQAEIASRGGLLSWRCAVVNWLIGIQRKNQMKDEVAQHAIRLMDSKDTLRGYYDRDYQLRALAYFILSAKFHNRIHVRLEEYARYTANAFGTKQDIAPTIRNVFRDLNFSLQIAIPYELMEIYLELNSNQYTVNLPEIRNLGNLFLHIACVQAWSSCFNASLLATAAMYLCLKFVKDENIIQIPDFISFLWTTSYPFELICGIAGYIAMIVCDIQNVPVDRASHYFYATKLYLDDCHINYSLELVKSFCRRFVLLENINKIISNGMRVLVKNQKLIIEEQYVNHLNSTPTLFPVSTRTTAAAAPYTTTVTNPPTQLIQQQQQQQSTLPVKVKQKQMDVAIKTVLCVKRFLKKLHDRQKMKETHSKMMEMSDENYIHK</sequence>
<dbReference type="Pfam" id="PF00134">
    <property type="entry name" value="Cyclin_N"/>
    <property type="match status" value="1"/>
</dbReference>
<dbReference type="Proteomes" id="UP000682733">
    <property type="component" value="Unassembled WGS sequence"/>
</dbReference>
<dbReference type="EMBL" id="CAJOBC010000083">
    <property type="protein sequence ID" value="CAF3533323.1"/>
    <property type="molecule type" value="Genomic_DNA"/>
</dbReference>
<evidence type="ECO:0000313" key="5">
    <source>
        <dbReference type="EMBL" id="CAF3604989.1"/>
    </source>
</evidence>
<protein>
    <recommendedName>
        <fullName evidence="1">Cyclin N-terminal domain-containing protein</fullName>
    </recommendedName>
</protein>
<dbReference type="EMBL" id="CAJNOK010001606">
    <property type="protein sequence ID" value="CAF0820704.1"/>
    <property type="molecule type" value="Genomic_DNA"/>
</dbReference>
<feature type="domain" description="Cyclin N-terminal" evidence="1">
    <location>
        <begin position="96"/>
        <end position="193"/>
    </location>
</feature>
<evidence type="ECO:0000313" key="2">
    <source>
        <dbReference type="EMBL" id="CAF0753370.1"/>
    </source>
</evidence>
<name>A0A813PNA4_9BILA</name>
<accession>A0A813PNA4</accession>
<dbReference type="Proteomes" id="UP000677228">
    <property type="component" value="Unassembled WGS sequence"/>
</dbReference>
<dbReference type="InterPro" id="IPR036915">
    <property type="entry name" value="Cyclin-like_sf"/>
</dbReference>